<dbReference type="CDD" id="cd11056">
    <property type="entry name" value="CYP6-like"/>
    <property type="match status" value="2"/>
</dbReference>
<dbReference type="PRINTS" id="PR00463">
    <property type="entry name" value="EP450I"/>
</dbReference>
<accession>A0ABM4TLD7</accession>
<evidence type="ECO:0000256" key="8">
    <source>
        <dbReference type="ARBA" id="ARBA00022848"/>
    </source>
</evidence>
<evidence type="ECO:0000313" key="15">
    <source>
        <dbReference type="RefSeq" id="XP_070850777.1"/>
    </source>
</evidence>
<dbReference type="PANTHER" id="PTHR24292">
    <property type="entry name" value="CYTOCHROME P450"/>
    <property type="match status" value="1"/>
</dbReference>
<evidence type="ECO:0000256" key="12">
    <source>
        <dbReference type="ARBA" id="ARBA00023136"/>
    </source>
</evidence>
<dbReference type="Pfam" id="PF00067">
    <property type="entry name" value="p450"/>
    <property type="match status" value="2"/>
</dbReference>
<keyword evidence="8" id="KW-0492">Microsome</keyword>
<evidence type="ECO:0008006" key="16">
    <source>
        <dbReference type="Google" id="ProtNLM"/>
    </source>
</evidence>
<keyword evidence="9" id="KW-0560">Oxidoreductase</keyword>
<dbReference type="InterPro" id="IPR036396">
    <property type="entry name" value="Cyt_P450_sf"/>
</dbReference>
<keyword evidence="11" id="KW-0503">Monooxygenase</keyword>
<keyword evidence="13" id="KW-1133">Transmembrane helix</keyword>
<keyword evidence="5" id="KW-0349">Heme</keyword>
<reference evidence="15" key="1">
    <citation type="submission" date="2025-08" db="UniProtKB">
        <authorList>
            <consortium name="RefSeq"/>
        </authorList>
    </citation>
    <scope>IDENTIFICATION</scope>
</reference>
<organism evidence="14 15">
    <name type="scientific">Drosophila suzukii</name>
    <name type="common">Spotted-wing drosophila fruit fly</name>
    <dbReference type="NCBI Taxonomy" id="28584"/>
    <lineage>
        <taxon>Eukaryota</taxon>
        <taxon>Metazoa</taxon>
        <taxon>Ecdysozoa</taxon>
        <taxon>Arthropoda</taxon>
        <taxon>Hexapoda</taxon>
        <taxon>Insecta</taxon>
        <taxon>Pterygota</taxon>
        <taxon>Neoptera</taxon>
        <taxon>Endopterygota</taxon>
        <taxon>Diptera</taxon>
        <taxon>Brachycera</taxon>
        <taxon>Muscomorpha</taxon>
        <taxon>Ephydroidea</taxon>
        <taxon>Drosophilidae</taxon>
        <taxon>Drosophila</taxon>
        <taxon>Sophophora</taxon>
    </lineage>
</organism>
<comment type="subcellular location">
    <subcellularLocation>
        <location evidence="3">Endoplasmic reticulum membrane</location>
        <topology evidence="3">Peripheral membrane protein</topology>
    </subcellularLocation>
    <subcellularLocation>
        <location evidence="2">Microsome membrane</location>
        <topology evidence="2">Peripheral membrane protein</topology>
    </subcellularLocation>
</comment>
<dbReference type="Gene3D" id="1.10.630.10">
    <property type="entry name" value="Cytochrome P450"/>
    <property type="match status" value="2"/>
</dbReference>
<name>A0ABM4TLD7_DROSZ</name>
<protein>
    <recommendedName>
        <fullName evidence="16">Cytochrome P450 6a23</fullName>
    </recommendedName>
</protein>
<feature type="transmembrane region" description="Helical" evidence="13">
    <location>
        <begin position="506"/>
        <end position="524"/>
    </location>
</feature>
<evidence type="ECO:0000256" key="7">
    <source>
        <dbReference type="ARBA" id="ARBA00022824"/>
    </source>
</evidence>
<keyword evidence="6" id="KW-0479">Metal-binding</keyword>
<evidence type="ECO:0000256" key="13">
    <source>
        <dbReference type="SAM" id="Phobius"/>
    </source>
</evidence>
<evidence type="ECO:0000256" key="5">
    <source>
        <dbReference type="ARBA" id="ARBA00022617"/>
    </source>
</evidence>
<proteinExistence type="inferred from homology"/>
<evidence type="ECO:0000313" key="14">
    <source>
        <dbReference type="Proteomes" id="UP001652628"/>
    </source>
</evidence>
<dbReference type="RefSeq" id="XP_070850777.1">
    <property type="nucleotide sequence ID" value="XM_070994676.1"/>
</dbReference>
<evidence type="ECO:0000256" key="2">
    <source>
        <dbReference type="ARBA" id="ARBA00004174"/>
    </source>
</evidence>
<comment type="similarity">
    <text evidence="4">Belongs to the cytochrome P450 family.</text>
</comment>
<evidence type="ECO:0000256" key="9">
    <source>
        <dbReference type="ARBA" id="ARBA00023002"/>
    </source>
</evidence>
<dbReference type="Proteomes" id="UP001652628">
    <property type="component" value="Chromosome 2R"/>
</dbReference>
<dbReference type="InterPro" id="IPR017972">
    <property type="entry name" value="Cyt_P450_CS"/>
</dbReference>
<dbReference type="InterPro" id="IPR050476">
    <property type="entry name" value="Insect_CytP450_Detox"/>
</dbReference>
<dbReference type="PANTHER" id="PTHR24292:SF100">
    <property type="entry name" value="CYTOCHROME P450 6A16, ISOFORM B-RELATED"/>
    <property type="match status" value="1"/>
</dbReference>
<evidence type="ECO:0000256" key="4">
    <source>
        <dbReference type="ARBA" id="ARBA00010617"/>
    </source>
</evidence>
<gene>
    <name evidence="15" type="primary">LOC108008948</name>
</gene>
<evidence type="ECO:0000256" key="11">
    <source>
        <dbReference type="ARBA" id="ARBA00023033"/>
    </source>
</evidence>
<evidence type="ECO:0000256" key="10">
    <source>
        <dbReference type="ARBA" id="ARBA00023004"/>
    </source>
</evidence>
<evidence type="ECO:0000256" key="6">
    <source>
        <dbReference type="ARBA" id="ARBA00022723"/>
    </source>
</evidence>
<sequence length="1007" mass="116537">MLDVVAVLLIALAVVFWFVRTRYSYWTRRGIGNDPARFPVGNMDGFRKTKHFIDIVTPLYEKFKNNGSPFAGFFMMLRPVVLITDLELAKHILIRDFANFEDRGMYHNERDDPLTGHLFRIDGPKWRPLRQKMSPTFSSAKMKYMFPTVCAVGVELGQVCGELADNAMCGIIEIGDLMARYTSDVIGRCAFGVECNGLRNPEAEFATMGRRAFSERRHCKLIDGFIESFPDLARLLRMRQIHQDITDFYVGIVRETVKQREEQGIVRNDFMNLLIEMKQRGELTIEEMAAQAFIFFVAGFDTSASTLGFTLYELAKQPELQVRLRKEIDEALKLHQGEFTYDSMQELRYMELVIAETLRKYPILPQLTRISRHLYAAKGDRHFYIEPDQMILIPVYGIHHDPALYPEPHKFIPERFLADQLAQRPTASWLPFGDGPRNCIGMRFGKMQTTIGLVNLLRNFHFSVCPRTDPKIEFVKSNILLCPANGIYLKVQKLSQLGRAEREREMSLLLSLIVVIVSLILFVARRRHGYWKRRGIPHDEPHPLFGNIKDWPNKRHIAKIFRDYYFKYKDSGNPFAGFFFFFTRTAVVTDLELVKRVMIKDFNHFENRGVFYNEIDDPLSATLFSIEGQKWRHLRHKLTPTFTSGKMKNMFPIVVKVGDEMDKIFSDKTELGQSPVLEVVDLVARYTADVIGNCAFGLNCNSLHDPKAEFVTIGKRAITEHRYGNMLDIFLFGFPKLSRRLRLKLNIQEAEDFYTRIVRETIDYRLKTNEKRNDFMDSLIEMYKNEQSGNSEDGLTFNELLAQAFIFFVAGFETSSTTMGFALYELALNQDVQDRLREEITNVLGKHNNEFTYEGIKEMKYLEQVVMETLRKYPVLAHLTRMTETDFSPEDPKYFIAKGTIVVIPALGIHYDPEIYPDPEKFEPERFTDEEIAARSSCTWLPFGEGPRNCIGLRFGLMQTCVGLAYLIRGYKFSVAPETQIPMKIVERNILISAENGIHLKVEKLQH</sequence>
<keyword evidence="7" id="KW-0256">Endoplasmic reticulum</keyword>
<dbReference type="PROSITE" id="PS00086">
    <property type="entry name" value="CYTOCHROME_P450"/>
    <property type="match status" value="2"/>
</dbReference>
<evidence type="ECO:0000256" key="3">
    <source>
        <dbReference type="ARBA" id="ARBA00004406"/>
    </source>
</evidence>
<dbReference type="GeneID" id="108008948"/>
<comment type="cofactor">
    <cofactor evidence="1">
        <name>heme</name>
        <dbReference type="ChEBI" id="CHEBI:30413"/>
    </cofactor>
</comment>
<dbReference type="PRINTS" id="PR00385">
    <property type="entry name" value="P450"/>
</dbReference>
<dbReference type="InterPro" id="IPR002401">
    <property type="entry name" value="Cyt_P450_E_grp-I"/>
</dbReference>
<dbReference type="InterPro" id="IPR001128">
    <property type="entry name" value="Cyt_P450"/>
</dbReference>
<keyword evidence="10" id="KW-0408">Iron</keyword>
<dbReference type="SUPFAM" id="SSF48264">
    <property type="entry name" value="Cytochrome P450"/>
    <property type="match status" value="2"/>
</dbReference>
<keyword evidence="14" id="KW-1185">Reference proteome</keyword>
<keyword evidence="12 13" id="KW-0472">Membrane</keyword>
<evidence type="ECO:0000256" key="1">
    <source>
        <dbReference type="ARBA" id="ARBA00001971"/>
    </source>
</evidence>
<keyword evidence="13" id="KW-0812">Transmembrane</keyword>